<dbReference type="Proteomes" id="UP001279410">
    <property type="component" value="Unassembled WGS sequence"/>
</dbReference>
<dbReference type="PANTHER" id="PTHR46298">
    <property type="entry name" value="ANDROGLOBIN"/>
    <property type="match status" value="1"/>
</dbReference>
<dbReference type="InterPro" id="IPR053033">
    <property type="entry name" value="Androglobin-like"/>
</dbReference>
<dbReference type="Pfam" id="PF22068">
    <property type="entry name" value="Androglobin_II"/>
    <property type="match status" value="1"/>
</dbReference>
<gene>
    <name evidence="4" type="ORF">AKAME5_002316100</name>
</gene>
<feature type="compositionally biased region" description="Basic and acidic residues" evidence="2">
    <location>
        <begin position="419"/>
        <end position="448"/>
    </location>
</feature>
<feature type="region of interest" description="Disordered" evidence="2">
    <location>
        <begin position="222"/>
        <end position="258"/>
    </location>
</feature>
<sequence>MRKSTRRNGIQPFYEDPEGKISLPLSLKVHSWKRPAEFIANKGPIVVQNQQTFDLISPNDHLICSELMRWIISEIYIVWTLCNSKSTGKDGWKPWEHIYSLCKVVKNHVPLYNNYGKYLVRLYWMGCWRKITVDDCMPFDEDNNLLLPASACQSELWPMLLAKALIKVANTNIVSEVCGEMGEFTFIHNLTGWIPEIRPIKPVYLGKIWDFLRETIPVFTHTDESLPETKPQTADPTAGRDSSLNDSKSQLPEREESTPEVVVCASYYPFQPHNNSFEFGQMANSSEFLRRYSLSLLYSHITLLTRTRACPLEAPPKPPPVPRWKLIRQRKETVVTDEPRKLPLSKPEQFIEVASPFLSYRVKSSVGSIPELEAKQSAQRKHSYGSPLVSIAEREETECREGLEPDATERTANSPNSTDKTEVTAEDGKKDDDEISTDRPKTATKEPLTEDLSVPVKPILQETWVDLDDFAKCFQTLLVFHKSQSYTHHIHKSHFKSTVLSKTATGSSSTGSSTHLTTIPVTSAVASPDCPEVRGTHYLCVDSLQPSQILISFSALLLWGDTAEEKKEMSAACKSAVLIAHPHSWKSLQSQLPVLTIKTTSSKAAMLNLPAGWGSVMAGIGVKLLGPSKWGSTLMSDQGVMCYPFHTKAALHIHLCSKTPFIFLGHEPQNTSYQGKYCFTEQASSIMRASWSGMVALLMSRTSQQLKNPRRGPLSSKHQHYPGKWGTIHKWHHLPFILLVPTRPAASLPKDHAWGSMCVHELGLAMCGGWVGFAMPEPLHSLDLTGLATGLCAGSVTRVLESMEVKKDTERIDQIKLLKKHGMVEPGHVPRSGPDTSLCPSNQKLTDTSSTYPHVDCTPFIRRQKDFPVLMDSQMEEIQQREHLEKIQTYRLVRDNVLEHQKQQELNRKELMRRPLEMYENMQAALWQYCEKFLDACEAFSSRQMAAVKKEEEEKQALEEAQQAVLEKTTPTPAATQQPNKRAKSAGKKK</sequence>
<dbReference type="GO" id="GO:0006508">
    <property type="term" value="P:proteolysis"/>
    <property type="evidence" value="ECO:0007669"/>
    <property type="project" value="InterPro"/>
</dbReference>
<dbReference type="InterPro" id="IPR001300">
    <property type="entry name" value="Peptidase_C2_calpain_cat"/>
</dbReference>
<dbReference type="SUPFAM" id="SSF54001">
    <property type="entry name" value="Cysteine proteinases"/>
    <property type="match status" value="1"/>
</dbReference>
<dbReference type="AlphaFoldDB" id="A0AAD3RKF4"/>
<evidence type="ECO:0000259" key="3">
    <source>
        <dbReference type="PROSITE" id="PS50203"/>
    </source>
</evidence>
<feature type="compositionally biased region" description="Basic and acidic residues" evidence="2">
    <location>
        <begin position="392"/>
        <end position="409"/>
    </location>
</feature>
<organism evidence="4 5">
    <name type="scientific">Lates japonicus</name>
    <name type="common">Japanese lates</name>
    <dbReference type="NCBI Taxonomy" id="270547"/>
    <lineage>
        <taxon>Eukaryota</taxon>
        <taxon>Metazoa</taxon>
        <taxon>Chordata</taxon>
        <taxon>Craniata</taxon>
        <taxon>Vertebrata</taxon>
        <taxon>Euteleostomi</taxon>
        <taxon>Actinopterygii</taxon>
        <taxon>Neopterygii</taxon>
        <taxon>Teleostei</taxon>
        <taxon>Neoteleostei</taxon>
        <taxon>Acanthomorphata</taxon>
        <taxon>Carangaria</taxon>
        <taxon>Carangaria incertae sedis</taxon>
        <taxon>Centropomidae</taxon>
        <taxon>Lates</taxon>
    </lineage>
</organism>
<dbReference type="PROSITE" id="PS50203">
    <property type="entry name" value="CALPAIN_CAT"/>
    <property type="match status" value="1"/>
</dbReference>
<dbReference type="EMBL" id="BRZM01000766">
    <property type="protein sequence ID" value="GLD71837.1"/>
    <property type="molecule type" value="Genomic_DNA"/>
</dbReference>
<dbReference type="InterPro" id="IPR054093">
    <property type="entry name" value="Androglobin_II"/>
</dbReference>
<feature type="compositionally biased region" description="Polar residues" evidence="2">
    <location>
        <begin position="230"/>
        <end position="250"/>
    </location>
</feature>
<dbReference type="GO" id="GO:0004198">
    <property type="term" value="F:calcium-dependent cysteine-type endopeptidase activity"/>
    <property type="evidence" value="ECO:0007669"/>
    <property type="project" value="InterPro"/>
</dbReference>
<reference evidence="4" key="1">
    <citation type="submission" date="2022-08" db="EMBL/GenBank/DDBJ databases">
        <title>Genome sequencing of akame (Lates japonicus).</title>
        <authorList>
            <person name="Hashiguchi Y."/>
            <person name="Takahashi H."/>
        </authorList>
    </citation>
    <scope>NUCLEOTIDE SEQUENCE</scope>
    <source>
        <strain evidence="4">Kochi</strain>
    </source>
</reference>
<protein>
    <submittedName>
        <fullName evidence="4">Androglobin isoform X3</fullName>
    </submittedName>
</protein>
<dbReference type="PANTHER" id="PTHR46298:SF1">
    <property type="entry name" value="ANDROGLOBIN"/>
    <property type="match status" value="1"/>
</dbReference>
<comment type="caution">
    <text evidence="4">The sequence shown here is derived from an EMBL/GenBank/DDBJ whole genome shotgun (WGS) entry which is preliminary data.</text>
</comment>
<evidence type="ECO:0000256" key="2">
    <source>
        <dbReference type="SAM" id="MobiDB-lite"/>
    </source>
</evidence>
<accession>A0AAD3RKF4</accession>
<feature type="region of interest" description="Disordered" evidence="2">
    <location>
        <begin position="954"/>
        <end position="990"/>
    </location>
</feature>
<evidence type="ECO:0000313" key="5">
    <source>
        <dbReference type="Proteomes" id="UP001279410"/>
    </source>
</evidence>
<comment type="caution">
    <text evidence="1">Lacks conserved residue(s) required for the propagation of feature annotation.</text>
</comment>
<keyword evidence="5" id="KW-1185">Reference proteome</keyword>
<dbReference type="InterPro" id="IPR038765">
    <property type="entry name" value="Papain-like_cys_pep_sf"/>
</dbReference>
<feature type="compositionally biased region" description="Basic residues" evidence="2">
    <location>
        <begin position="981"/>
        <end position="990"/>
    </location>
</feature>
<evidence type="ECO:0000313" key="4">
    <source>
        <dbReference type="EMBL" id="GLD71837.1"/>
    </source>
</evidence>
<evidence type="ECO:0000256" key="1">
    <source>
        <dbReference type="PROSITE-ProRule" id="PRU00239"/>
    </source>
</evidence>
<name>A0AAD3RKF4_LATJO</name>
<proteinExistence type="predicted"/>
<feature type="domain" description="Calpain catalytic" evidence="3">
    <location>
        <begin position="31"/>
        <end position="209"/>
    </location>
</feature>
<dbReference type="Pfam" id="PF00648">
    <property type="entry name" value="Peptidase_C2"/>
    <property type="match status" value="1"/>
</dbReference>
<feature type="region of interest" description="Disordered" evidence="2">
    <location>
        <begin position="374"/>
        <end position="449"/>
    </location>
</feature>
<feature type="compositionally biased region" description="Low complexity" evidence="2">
    <location>
        <begin position="959"/>
        <end position="979"/>
    </location>
</feature>